<dbReference type="OrthoDB" id="9783692at2"/>
<dbReference type="Proteomes" id="UP000308828">
    <property type="component" value="Unassembled WGS sequence"/>
</dbReference>
<keyword evidence="3 6" id="KW-0812">Transmembrane</keyword>
<dbReference type="Pfam" id="PF03741">
    <property type="entry name" value="TerC"/>
    <property type="match status" value="1"/>
</dbReference>
<comment type="subcellular location">
    <subcellularLocation>
        <location evidence="1">Membrane</location>
        <topology evidence="1">Multi-pass membrane protein</topology>
    </subcellularLocation>
</comment>
<feature type="transmembrane region" description="Helical" evidence="6">
    <location>
        <begin position="238"/>
        <end position="258"/>
    </location>
</feature>
<accession>A0A4S8P4I9</accession>
<feature type="transmembrane region" description="Helical" evidence="6">
    <location>
        <begin position="139"/>
        <end position="157"/>
    </location>
</feature>
<dbReference type="InterPro" id="IPR005496">
    <property type="entry name" value="Integral_membrane_TerC"/>
</dbReference>
<dbReference type="GO" id="GO:0016020">
    <property type="term" value="C:membrane"/>
    <property type="evidence" value="ECO:0007669"/>
    <property type="project" value="UniProtKB-SubCell"/>
</dbReference>
<evidence type="ECO:0000256" key="6">
    <source>
        <dbReference type="SAM" id="Phobius"/>
    </source>
</evidence>
<organism evidence="7 8">
    <name type="scientific">Peteryoungia ipomoeae</name>
    <dbReference type="NCBI Taxonomy" id="1210932"/>
    <lineage>
        <taxon>Bacteria</taxon>
        <taxon>Pseudomonadati</taxon>
        <taxon>Pseudomonadota</taxon>
        <taxon>Alphaproteobacteria</taxon>
        <taxon>Hyphomicrobiales</taxon>
        <taxon>Rhizobiaceae</taxon>
        <taxon>Peteryoungia</taxon>
    </lineage>
</organism>
<feature type="transmembrane region" description="Helical" evidence="6">
    <location>
        <begin position="111"/>
        <end position="133"/>
    </location>
</feature>
<feature type="transmembrane region" description="Helical" evidence="6">
    <location>
        <begin position="297"/>
        <end position="318"/>
    </location>
</feature>
<evidence type="ECO:0000256" key="5">
    <source>
        <dbReference type="ARBA" id="ARBA00023136"/>
    </source>
</evidence>
<gene>
    <name evidence="7" type="ORF">FAA97_01930</name>
</gene>
<dbReference type="EMBL" id="STGV01000001">
    <property type="protein sequence ID" value="THV24990.1"/>
    <property type="molecule type" value="Genomic_DNA"/>
</dbReference>
<name>A0A4S8P4I9_9HYPH</name>
<feature type="transmembrane region" description="Helical" evidence="6">
    <location>
        <begin position="46"/>
        <end position="66"/>
    </location>
</feature>
<keyword evidence="5 6" id="KW-0472">Membrane</keyword>
<feature type="transmembrane region" description="Helical" evidence="6">
    <location>
        <begin position="208"/>
        <end position="232"/>
    </location>
</feature>
<comment type="similarity">
    <text evidence="2">Belongs to the TerC family.</text>
</comment>
<proteinExistence type="inferred from homology"/>
<comment type="caution">
    <text evidence="7">The sequence shown here is derived from an EMBL/GenBank/DDBJ whole genome shotgun (WGS) entry which is preliminary data.</text>
</comment>
<evidence type="ECO:0000313" key="7">
    <source>
        <dbReference type="EMBL" id="THV24990.1"/>
    </source>
</evidence>
<feature type="transmembrane region" description="Helical" evidence="6">
    <location>
        <begin position="270"/>
        <end position="291"/>
    </location>
</feature>
<dbReference type="AlphaFoldDB" id="A0A4S8P4I9"/>
<dbReference type="PANTHER" id="PTHR30238">
    <property type="entry name" value="MEMBRANE BOUND PREDICTED REDOX MODULATOR"/>
    <property type="match status" value="1"/>
</dbReference>
<evidence type="ECO:0000256" key="3">
    <source>
        <dbReference type="ARBA" id="ARBA00022692"/>
    </source>
</evidence>
<evidence type="ECO:0000256" key="2">
    <source>
        <dbReference type="ARBA" id="ARBA00007511"/>
    </source>
</evidence>
<keyword evidence="4 6" id="KW-1133">Transmembrane helix</keyword>
<sequence length="332" mass="36793">MDFLWIDVLGKPAWMWLTFVAVVLFLLALDLGVLHKDSREIGIKESFALSAFYITLGLAFGGWIWFQSGQQAGLEYLTGFVVEKSLAMDNIFVIAMIFSYFSVPRAYQHRVLLWGILGVIVLRGIMIGAGAAIVENYSWVLYLFAAFLIITGIKMLMTADQEYDVASNPVLTFLRKRLPVTDGLRGEKFIVREPDPKSGRMKRYVTPLFLALVMVELADVIFAVDSIPAIFAITTDPYIVYTSNIFAILGLRALYFALSALIHRFAYLKYALAVVLIFIGSKIFLADMLGLAKVPPVVSLTVTLGILAAGILGSLWATRNDPAAIAERERTG</sequence>
<protein>
    <submittedName>
        <fullName evidence="7">TerC family protein</fullName>
    </submittedName>
</protein>
<feature type="transmembrane region" description="Helical" evidence="6">
    <location>
        <begin position="13"/>
        <end position="34"/>
    </location>
</feature>
<dbReference type="InterPro" id="IPR022369">
    <property type="entry name" value="Integral_membrane_TerC_rswitch"/>
</dbReference>
<keyword evidence="8" id="KW-1185">Reference proteome</keyword>
<dbReference type="PANTHER" id="PTHR30238:SF0">
    <property type="entry name" value="THYLAKOID MEMBRANE PROTEIN TERC, CHLOROPLASTIC"/>
    <property type="match status" value="1"/>
</dbReference>
<feature type="transmembrane region" description="Helical" evidence="6">
    <location>
        <begin position="86"/>
        <end position="104"/>
    </location>
</feature>
<evidence type="ECO:0000256" key="4">
    <source>
        <dbReference type="ARBA" id="ARBA00022989"/>
    </source>
</evidence>
<evidence type="ECO:0000256" key="1">
    <source>
        <dbReference type="ARBA" id="ARBA00004141"/>
    </source>
</evidence>
<dbReference type="NCBIfam" id="TIGR03718">
    <property type="entry name" value="R_switched_Alx"/>
    <property type="match status" value="1"/>
</dbReference>
<reference evidence="7 8" key="1">
    <citation type="submission" date="2019-04" db="EMBL/GenBank/DDBJ databases">
        <title>Genome sequence of strain shin9-1.</title>
        <authorList>
            <person name="Gao J."/>
            <person name="Sun J."/>
        </authorList>
    </citation>
    <scope>NUCLEOTIDE SEQUENCE [LARGE SCALE GENOMIC DNA]</scope>
    <source>
        <strain evidence="8">shin9-1</strain>
    </source>
</reference>
<dbReference type="RefSeq" id="WP_136596838.1">
    <property type="nucleotide sequence ID" value="NZ_STGV01000001.1"/>
</dbReference>
<evidence type="ECO:0000313" key="8">
    <source>
        <dbReference type="Proteomes" id="UP000308828"/>
    </source>
</evidence>